<dbReference type="Gene3D" id="3.30.2010.10">
    <property type="entry name" value="Metalloproteases ('zincins'), catalytic domain"/>
    <property type="match status" value="1"/>
</dbReference>
<comment type="similarity">
    <text evidence="6">Belongs to the peptidase M48 family.</text>
</comment>
<feature type="transmembrane region" description="Helical" evidence="7">
    <location>
        <begin position="281"/>
        <end position="306"/>
    </location>
</feature>
<organism evidence="9 10">
    <name type="scientific">Dactylosporangium vinaceum</name>
    <dbReference type="NCBI Taxonomy" id="53362"/>
    <lineage>
        <taxon>Bacteria</taxon>
        <taxon>Bacillati</taxon>
        <taxon>Actinomycetota</taxon>
        <taxon>Actinomycetes</taxon>
        <taxon>Micromonosporales</taxon>
        <taxon>Micromonosporaceae</taxon>
        <taxon>Dactylosporangium</taxon>
    </lineage>
</organism>
<dbReference type="CDD" id="cd07326">
    <property type="entry name" value="M56_BlaR1_MecR1_like"/>
    <property type="match status" value="1"/>
</dbReference>
<dbReference type="PANTHER" id="PTHR34978:SF3">
    <property type="entry name" value="SLR0241 PROTEIN"/>
    <property type="match status" value="1"/>
</dbReference>
<reference evidence="9 10" key="1">
    <citation type="submission" date="2024-09" db="EMBL/GenBank/DDBJ databases">
        <authorList>
            <person name="Sun Q."/>
            <person name="Mori K."/>
        </authorList>
    </citation>
    <scope>NUCLEOTIDE SEQUENCE [LARGE SCALE GENOMIC DNA]</scope>
    <source>
        <strain evidence="9 10">JCM 3307</strain>
    </source>
</reference>
<name>A0ABV5ML11_9ACTN</name>
<keyword evidence="7" id="KW-1133">Transmembrane helix</keyword>
<dbReference type="RefSeq" id="WP_246655592.1">
    <property type="nucleotide sequence ID" value="NZ_CP061913.1"/>
</dbReference>
<dbReference type="PANTHER" id="PTHR34978">
    <property type="entry name" value="POSSIBLE SENSOR-TRANSDUCER PROTEIN BLAR"/>
    <property type="match status" value="1"/>
</dbReference>
<dbReference type="Pfam" id="PF01435">
    <property type="entry name" value="Peptidase_M48"/>
    <property type="match status" value="1"/>
</dbReference>
<feature type="transmembrane region" description="Helical" evidence="7">
    <location>
        <begin position="39"/>
        <end position="63"/>
    </location>
</feature>
<keyword evidence="10" id="KW-1185">Reference proteome</keyword>
<keyword evidence="4 6" id="KW-0862">Zinc</keyword>
<keyword evidence="7" id="KW-0472">Membrane</keyword>
<evidence type="ECO:0000256" key="1">
    <source>
        <dbReference type="ARBA" id="ARBA00022670"/>
    </source>
</evidence>
<dbReference type="EMBL" id="JBHMCA010000067">
    <property type="protein sequence ID" value="MFB9449555.1"/>
    <property type="molecule type" value="Genomic_DNA"/>
</dbReference>
<evidence type="ECO:0000256" key="5">
    <source>
        <dbReference type="ARBA" id="ARBA00023049"/>
    </source>
</evidence>
<evidence type="ECO:0000256" key="2">
    <source>
        <dbReference type="ARBA" id="ARBA00022723"/>
    </source>
</evidence>
<evidence type="ECO:0000256" key="6">
    <source>
        <dbReference type="RuleBase" id="RU003983"/>
    </source>
</evidence>
<accession>A0ABV5ML11</accession>
<dbReference type="Proteomes" id="UP001589608">
    <property type="component" value="Unassembled WGS sequence"/>
</dbReference>
<proteinExistence type="inferred from homology"/>
<dbReference type="InterPro" id="IPR052173">
    <property type="entry name" value="Beta-lactam_resp_regulator"/>
</dbReference>
<keyword evidence="7" id="KW-0812">Transmembrane</keyword>
<evidence type="ECO:0000313" key="10">
    <source>
        <dbReference type="Proteomes" id="UP001589608"/>
    </source>
</evidence>
<dbReference type="InterPro" id="IPR001915">
    <property type="entry name" value="Peptidase_M48"/>
</dbReference>
<feature type="domain" description="Peptidase M48" evidence="8">
    <location>
        <begin position="150"/>
        <end position="208"/>
    </location>
</feature>
<evidence type="ECO:0000313" key="9">
    <source>
        <dbReference type="EMBL" id="MFB9449555.1"/>
    </source>
</evidence>
<keyword evidence="3 6" id="KW-0378">Hydrolase</keyword>
<keyword evidence="2" id="KW-0479">Metal-binding</keyword>
<evidence type="ECO:0000259" key="8">
    <source>
        <dbReference type="Pfam" id="PF01435"/>
    </source>
</evidence>
<gene>
    <name evidence="9" type="ORF">ACFFTR_41305</name>
</gene>
<sequence>MTWLVHVPVLLPVLLLPVALWPLARIATRDGRPERAARALAAGAVVTAGSGLVCLLLVAATLADDVPAIERYAHVSAAAGGQPLPEPIPDPLAVGAAGLLLWIGWRAASERHRRRAVARSLHAAGPADGDLLVADWDSPRAVAVPPVPGRRGHVLVTSGLLRLLDARERRAVLAHERAHLRHRHDRTTAAAGLATAINPLLRPVAAAVDLLVERSADEDAARTVADRRLVAHTIAKVALAAHGPEAALGIGGSSTVCRVEALVRPTSGRLRQGGFTVSGSACVSALSLLVAAAAVAEFAALLQAWLPTG</sequence>
<evidence type="ECO:0000256" key="3">
    <source>
        <dbReference type="ARBA" id="ARBA00022801"/>
    </source>
</evidence>
<keyword evidence="1 6" id="KW-0645">Protease</keyword>
<comment type="caution">
    <text evidence="9">The sequence shown here is derived from an EMBL/GenBank/DDBJ whole genome shotgun (WGS) entry which is preliminary data.</text>
</comment>
<feature type="transmembrane region" description="Helical" evidence="7">
    <location>
        <begin position="6"/>
        <end position="27"/>
    </location>
</feature>
<keyword evidence="5 6" id="KW-0482">Metalloprotease</keyword>
<comment type="cofactor">
    <cofactor evidence="6">
        <name>Zn(2+)</name>
        <dbReference type="ChEBI" id="CHEBI:29105"/>
    </cofactor>
    <text evidence="6">Binds 1 zinc ion per subunit.</text>
</comment>
<protein>
    <submittedName>
        <fullName evidence="9">M56 family metallopeptidase</fullName>
    </submittedName>
</protein>
<evidence type="ECO:0000256" key="7">
    <source>
        <dbReference type="SAM" id="Phobius"/>
    </source>
</evidence>
<feature type="transmembrane region" description="Helical" evidence="7">
    <location>
        <begin position="92"/>
        <end position="109"/>
    </location>
</feature>
<evidence type="ECO:0000256" key="4">
    <source>
        <dbReference type="ARBA" id="ARBA00022833"/>
    </source>
</evidence>